<dbReference type="InterPro" id="IPR014746">
    <property type="entry name" value="Gln_synth/guanido_kin_cat_dom"/>
</dbReference>
<dbReference type="InterPro" id="IPR006336">
    <property type="entry name" value="GCS2"/>
</dbReference>
<proteinExistence type="predicted"/>
<dbReference type="Pfam" id="PF04107">
    <property type="entry name" value="GCS2"/>
    <property type="match status" value="1"/>
</dbReference>
<dbReference type="GO" id="GO:0004357">
    <property type="term" value="F:glutamate-cysteine ligase activity"/>
    <property type="evidence" value="ECO:0007669"/>
    <property type="project" value="InterPro"/>
</dbReference>
<evidence type="ECO:0000313" key="2">
    <source>
        <dbReference type="Proteomes" id="UP000075606"/>
    </source>
</evidence>
<organism evidence="1 2">
    <name type="scientific">Roseivirga spongicola</name>
    <dbReference type="NCBI Taxonomy" id="333140"/>
    <lineage>
        <taxon>Bacteria</taxon>
        <taxon>Pseudomonadati</taxon>
        <taxon>Bacteroidota</taxon>
        <taxon>Cytophagia</taxon>
        <taxon>Cytophagales</taxon>
        <taxon>Roseivirgaceae</taxon>
        <taxon>Roseivirga</taxon>
    </lineage>
</organism>
<dbReference type="InterPro" id="IPR050141">
    <property type="entry name" value="GCL_type2/YbdK_subfam"/>
</dbReference>
<reference evidence="1 2" key="1">
    <citation type="submission" date="2016-01" db="EMBL/GenBank/DDBJ databases">
        <title>Genome sequencing of Roseivirga spongicola UST030701-084.</title>
        <authorList>
            <person name="Selvaratnam C."/>
            <person name="Thevarajoo S."/>
            <person name="Goh K.M."/>
            <person name="Ee R."/>
            <person name="Chan K.-G."/>
            <person name="Chong C.S."/>
        </authorList>
    </citation>
    <scope>NUCLEOTIDE SEQUENCE [LARGE SCALE GENOMIC DNA]</scope>
    <source>
        <strain evidence="1 2">UST030701-084</strain>
    </source>
</reference>
<dbReference type="OrthoDB" id="9804786at2"/>
<dbReference type="RefSeq" id="WP_068216551.1">
    <property type="nucleotide sequence ID" value="NZ_LRPC01000001.1"/>
</dbReference>
<dbReference type="EMBL" id="LRPC01000001">
    <property type="protein sequence ID" value="KYG77813.1"/>
    <property type="molecule type" value="Genomic_DNA"/>
</dbReference>
<dbReference type="PANTHER" id="PTHR36510">
    <property type="entry name" value="GLUTAMATE--CYSTEINE LIGASE 2-RELATED"/>
    <property type="match status" value="1"/>
</dbReference>
<dbReference type="PANTHER" id="PTHR36510:SF1">
    <property type="entry name" value="GLUTAMATE--CYSTEINE LIGASE 2-RELATED"/>
    <property type="match status" value="1"/>
</dbReference>
<gene>
    <name evidence="1" type="ORF">AWW68_03325</name>
</gene>
<comment type="caution">
    <text evidence="1">The sequence shown here is derived from an EMBL/GenBank/DDBJ whole genome shotgun (WGS) entry which is preliminary data.</text>
</comment>
<dbReference type="Gene3D" id="3.30.590.20">
    <property type="match status" value="1"/>
</dbReference>
<dbReference type="GO" id="GO:0042398">
    <property type="term" value="P:modified amino acid biosynthetic process"/>
    <property type="evidence" value="ECO:0007669"/>
    <property type="project" value="InterPro"/>
</dbReference>
<dbReference type="STRING" id="333140.AWW68_03325"/>
<keyword evidence="1" id="KW-0436">Ligase</keyword>
<dbReference type="SUPFAM" id="SSF55931">
    <property type="entry name" value="Glutamine synthetase/guanido kinase"/>
    <property type="match status" value="1"/>
</dbReference>
<protein>
    <submittedName>
        <fullName evidence="1">Glutamate--cysteine ligase</fullName>
    </submittedName>
</protein>
<evidence type="ECO:0000313" key="1">
    <source>
        <dbReference type="EMBL" id="KYG77813.1"/>
    </source>
</evidence>
<dbReference type="Proteomes" id="UP000075606">
    <property type="component" value="Unassembled WGS sequence"/>
</dbReference>
<name>A0A150XGI4_9BACT</name>
<keyword evidence="2" id="KW-1185">Reference proteome</keyword>
<dbReference type="AlphaFoldDB" id="A0A150XGI4"/>
<sequence length="422" mass="48323">MKVEDNHLHLFQAYGIELEYMIVDTETLNVKPIADEVLKSLAGEITNEVTFGNITWSNELALHVIELKCSAPTDDLVQLAADFEEAIQQMNRVLAEFKAQLMPSAAHPWMNPETETVRWPHDNAEIYATYDRIFDCKGHGWSNLQSMHINLPFHGDDEFSKLHAAIRLLLPIMPALSASSAILDGKDTGYWDKRLDYYRKNQKAVPILTGQVIPEAVFSKEDYYSQIFDQIANDIKPHDPEGILEPIWLNSRGAIARFDRGAIEIRVLDVQECPESDLAIASLIINALKLLVEEYFVPLEEQKKFKTESLAAIFKQVIKSGEHTVIDNTDYLKAFGLNAVDEMTAVEIWHFISRKIDRKYPQALDHWRDELTLLFDEGTLSTRILNALETNLEFENLKMVYSELCDCLENNQMLRECLEEAF</sequence>
<accession>A0A150XGI4</accession>